<organism evidence="1 2">
    <name type="scientific">Tardibacter chloracetimidivorans</name>
    <dbReference type="NCBI Taxonomy" id="1921510"/>
    <lineage>
        <taxon>Bacteria</taxon>
        <taxon>Pseudomonadati</taxon>
        <taxon>Pseudomonadota</taxon>
        <taxon>Alphaproteobacteria</taxon>
        <taxon>Sphingomonadales</taxon>
        <taxon>Sphingomonadaceae</taxon>
        <taxon>Tardibacter</taxon>
    </lineage>
</organism>
<dbReference type="EMBL" id="CP018221">
    <property type="protein sequence ID" value="API59331.1"/>
    <property type="molecule type" value="Genomic_DNA"/>
</dbReference>
<accession>A0A1L3ZUM2</accession>
<dbReference type="RefSeq" id="WP_072596875.1">
    <property type="nucleotide sequence ID" value="NZ_CP018221.1"/>
</dbReference>
<dbReference type="KEGG" id="sphj:BSL82_08420"/>
<evidence type="ECO:0000313" key="1">
    <source>
        <dbReference type="EMBL" id="API59331.1"/>
    </source>
</evidence>
<protein>
    <recommendedName>
        <fullName evidence="3">DUF4268 domain-containing protein</fullName>
    </recommendedName>
</protein>
<dbReference type="InterPro" id="IPR011856">
    <property type="entry name" value="tRNA_endonuc-like_dom_sf"/>
</dbReference>
<dbReference type="Gene3D" id="3.40.1350.10">
    <property type="match status" value="1"/>
</dbReference>
<dbReference type="AlphaFoldDB" id="A0A1L3ZUM2"/>
<proteinExistence type="predicted"/>
<dbReference type="Proteomes" id="UP000182063">
    <property type="component" value="Chromosome"/>
</dbReference>
<sequence>MTLVLLGDGPPQLMRRVPQGMTRRENDLRDLLFDHPAILPLGEIDPSIGAVASVARELNIPEVGRIDALLADGCGRLVIVECKLWRNPQARREVVGQILDYARALARFSYDDLQREVSSATGRKGNALYEIVRDLPGTLDEARFVDQVARNLAGGRFTLLVVGDGITEGTQRIGAFLRAQPGLAFDFALIEMAEYRFTDPASGVSRLIVQPRVLARTVVIERAVIRNEAGSLVIDDLRPESTGPGPRETRIDPEAQQQWRAFAERFIAGLQFDDPGQPPPRIGGFGWMRVPLPPPAALTLWRSRPQELAGAFVRLSGSDGLSVHDRLAADREAIDAEFVAAGLAAPVWERGETEAALRLSWPAPWPWDPAAEDAQADRLGRAANRFVNSLAPRLTHTGAAA</sequence>
<dbReference type="GO" id="GO:0003676">
    <property type="term" value="F:nucleic acid binding"/>
    <property type="evidence" value="ECO:0007669"/>
    <property type="project" value="InterPro"/>
</dbReference>
<name>A0A1L3ZUM2_9SPHN</name>
<evidence type="ECO:0000313" key="2">
    <source>
        <dbReference type="Proteomes" id="UP000182063"/>
    </source>
</evidence>
<keyword evidence="2" id="KW-1185">Reference proteome</keyword>
<evidence type="ECO:0008006" key="3">
    <source>
        <dbReference type="Google" id="ProtNLM"/>
    </source>
</evidence>
<gene>
    <name evidence="1" type="ORF">BSL82_08420</name>
</gene>
<dbReference type="OrthoDB" id="506280at2"/>
<dbReference type="STRING" id="1921510.BSL82_08420"/>
<reference evidence="2" key="1">
    <citation type="submission" date="2016-11" db="EMBL/GenBank/DDBJ databases">
        <title>Complete Genome Sequence of alachlor-degrading Sphingomonas sp. strain JJ-A5.</title>
        <authorList>
            <person name="Lee H."/>
            <person name="Ka J.-O."/>
        </authorList>
    </citation>
    <scope>NUCLEOTIDE SEQUENCE [LARGE SCALE GENOMIC DNA]</scope>
    <source>
        <strain evidence="2">JJ-A5</strain>
    </source>
</reference>